<comment type="caution">
    <text evidence="2">The sequence shown here is derived from an EMBL/GenBank/DDBJ whole genome shotgun (WGS) entry which is preliminary data.</text>
</comment>
<evidence type="ECO:0000313" key="3">
    <source>
        <dbReference type="Proteomes" id="UP001189429"/>
    </source>
</evidence>
<feature type="compositionally biased region" description="Basic residues" evidence="1">
    <location>
        <begin position="137"/>
        <end position="146"/>
    </location>
</feature>
<organism evidence="2 3">
    <name type="scientific">Prorocentrum cordatum</name>
    <dbReference type="NCBI Taxonomy" id="2364126"/>
    <lineage>
        <taxon>Eukaryota</taxon>
        <taxon>Sar</taxon>
        <taxon>Alveolata</taxon>
        <taxon>Dinophyceae</taxon>
        <taxon>Prorocentrales</taxon>
        <taxon>Prorocentraceae</taxon>
        <taxon>Prorocentrum</taxon>
    </lineage>
</organism>
<sequence length="146" mass="16164">MKIVLFRLAEAINAGQEQVERAADQGIDPPNAKQALQLIVKWGEQVSSKEYVVQATRCFYVLTKESPESEVECHRWIFAVNFHPELRQAFQTLRENGCLQALSIQLGKDAAPRSRAAQDVERLAFRSGGGKGGANAKAKKRARAKA</sequence>
<evidence type="ECO:0000256" key="1">
    <source>
        <dbReference type="SAM" id="MobiDB-lite"/>
    </source>
</evidence>
<feature type="region of interest" description="Disordered" evidence="1">
    <location>
        <begin position="124"/>
        <end position="146"/>
    </location>
</feature>
<dbReference type="Proteomes" id="UP001189429">
    <property type="component" value="Unassembled WGS sequence"/>
</dbReference>
<proteinExistence type="predicted"/>
<protein>
    <submittedName>
        <fullName evidence="2">Uncharacterized protein</fullName>
    </submittedName>
</protein>
<gene>
    <name evidence="2" type="ORF">PCOR1329_LOCUS81788</name>
</gene>
<reference evidence="2" key="1">
    <citation type="submission" date="2023-10" db="EMBL/GenBank/DDBJ databases">
        <authorList>
            <person name="Chen Y."/>
            <person name="Shah S."/>
            <person name="Dougan E. K."/>
            <person name="Thang M."/>
            <person name="Chan C."/>
        </authorList>
    </citation>
    <scope>NUCLEOTIDE SEQUENCE [LARGE SCALE GENOMIC DNA]</scope>
</reference>
<evidence type="ECO:0000313" key="2">
    <source>
        <dbReference type="EMBL" id="CAK0906495.1"/>
    </source>
</evidence>
<accession>A0ABN9Y2H6</accession>
<name>A0ABN9Y2H6_9DINO</name>
<keyword evidence="3" id="KW-1185">Reference proteome</keyword>
<dbReference type="EMBL" id="CAUYUJ010021700">
    <property type="protein sequence ID" value="CAK0906495.1"/>
    <property type="molecule type" value="Genomic_DNA"/>
</dbReference>